<dbReference type="Proteomes" id="UP001501337">
    <property type="component" value="Unassembled WGS sequence"/>
</dbReference>
<comment type="caution">
    <text evidence="1">The sequence shown here is derived from an EMBL/GenBank/DDBJ whole genome shotgun (WGS) entry which is preliminary data.</text>
</comment>
<protein>
    <submittedName>
        <fullName evidence="1">Uncharacterized protein</fullName>
    </submittedName>
</protein>
<evidence type="ECO:0000313" key="2">
    <source>
        <dbReference type="Proteomes" id="UP001501337"/>
    </source>
</evidence>
<sequence>MNEDLKGIHTEHHQKNPTYETLSLYYRSFDLSLFELVLGHVYGH</sequence>
<name>A0ABP7PSW2_9GAMM</name>
<dbReference type="EMBL" id="BAABBO010000012">
    <property type="protein sequence ID" value="GAA3970675.1"/>
    <property type="molecule type" value="Genomic_DNA"/>
</dbReference>
<evidence type="ECO:0000313" key="1">
    <source>
        <dbReference type="EMBL" id="GAA3970675.1"/>
    </source>
</evidence>
<keyword evidence="2" id="KW-1185">Reference proteome</keyword>
<proteinExistence type="predicted"/>
<organism evidence="1 2">
    <name type="scientific">Allohahella marinimesophila</name>
    <dbReference type="NCBI Taxonomy" id="1054972"/>
    <lineage>
        <taxon>Bacteria</taxon>
        <taxon>Pseudomonadati</taxon>
        <taxon>Pseudomonadota</taxon>
        <taxon>Gammaproteobacteria</taxon>
        <taxon>Oceanospirillales</taxon>
        <taxon>Hahellaceae</taxon>
        <taxon>Allohahella</taxon>
    </lineage>
</organism>
<accession>A0ABP7PSW2</accession>
<gene>
    <name evidence="1" type="ORF">GCM10022278_30320</name>
</gene>
<reference evidence="2" key="1">
    <citation type="journal article" date="2019" name="Int. J. Syst. Evol. Microbiol.">
        <title>The Global Catalogue of Microorganisms (GCM) 10K type strain sequencing project: providing services to taxonomists for standard genome sequencing and annotation.</title>
        <authorList>
            <consortium name="The Broad Institute Genomics Platform"/>
            <consortium name="The Broad Institute Genome Sequencing Center for Infectious Disease"/>
            <person name="Wu L."/>
            <person name="Ma J."/>
        </authorList>
    </citation>
    <scope>NUCLEOTIDE SEQUENCE [LARGE SCALE GENOMIC DNA]</scope>
    <source>
        <strain evidence="2">JCM 17555</strain>
    </source>
</reference>